<dbReference type="KEGG" id="ntp:CRH09_27085"/>
<comment type="similarity">
    <text evidence="1">Belongs to the V-ATPase D subunit family.</text>
</comment>
<protein>
    <submittedName>
        <fullName evidence="5">V-type ATPase, D subunit</fullName>
    </submittedName>
</protein>
<dbReference type="GO" id="GO:0046961">
    <property type="term" value="F:proton-transporting ATPase activity, rotational mechanism"/>
    <property type="evidence" value="ECO:0007669"/>
    <property type="project" value="InterPro"/>
</dbReference>
<sequence>MAALRIPPGRAGRVWLRDRIAVADSALSLLERKRTILEQRHRRQCERCARTGDAWAAACTAARTWQLRAQLAGGQRSLTLAAARGRAEVTVDLAMSAGVRYPERVRCTVPRDEPISGGTVLLYARTAHADALAAAAEHAAALAAVRALERELAATRVRAQALRHRRIPALRSALTALEVALEERERAERISLLRAARTTLNGF</sequence>
<accession>A0A291RPP8</accession>
<dbReference type="Pfam" id="PF01813">
    <property type="entry name" value="ATP-synt_D"/>
    <property type="match status" value="1"/>
</dbReference>
<dbReference type="Gene3D" id="1.10.287.3240">
    <property type="match status" value="1"/>
</dbReference>
<dbReference type="RefSeq" id="WP_098696329.1">
    <property type="nucleotide sequence ID" value="NZ_CP023778.1"/>
</dbReference>
<name>A0A291RPP8_9NOCA</name>
<dbReference type="InterPro" id="IPR002699">
    <property type="entry name" value="V_ATPase_D"/>
</dbReference>
<evidence type="ECO:0000256" key="2">
    <source>
        <dbReference type="ARBA" id="ARBA00022448"/>
    </source>
</evidence>
<dbReference type="EMBL" id="CP023778">
    <property type="protein sequence ID" value="ATL69295.1"/>
    <property type="molecule type" value="Genomic_DNA"/>
</dbReference>
<dbReference type="AlphaFoldDB" id="A0A291RPP8"/>
<evidence type="ECO:0000256" key="4">
    <source>
        <dbReference type="SAM" id="Coils"/>
    </source>
</evidence>
<evidence type="ECO:0000313" key="6">
    <source>
        <dbReference type="Proteomes" id="UP000221961"/>
    </source>
</evidence>
<gene>
    <name evidence="5" type="ORF">CRH09_27085</name>
</gene>
<evidence type="ECO:0000256" key="3">
    <source>
        <dbReference type="ARBA" id="ARBA00023065"/>
    </source>
</evidence>
<keyword evidence="2" id="KW-0813">Transport</keyword>
<feature type="coiled-coil region" evidence="4">
    <location>
        <begin position="145"/>
        <end position="190"/>
    </location>
</feature>
<evidence type="ECO:0000313" key="5">
    <source>
        <dbReference type="EMBL" id="ATL69295.1"/>
    </source>
</evidence>
<proteinExistence type="inferred from homology"/>
<evidence type="ECO:0000256" key="1">
    <source>
        <dbReference type="ARBA" id="ARBA00005850"/>
    </source>
</evidence>
<dbReference type="GeneID" id="88360972"/>
<organism evidence="5 6">
    <name type="scientific">Nocardia terpenica</name>
    <dbReference type="NCBI Taxonomy" id="455432"/>
    <lineage>
        <taxon>Bacteria</taxon>
        <taxon>Bacillati</taxon>
        <taxon>Actinomycetota</taxon>
        <taxon>Actinomycetes</taxon>
        <taxon>Mycobacteriales</taxon>
        <taxon>Nocardiaceae</taxon>
        <taxon>Nocardia</taxon>
    </lineage>
</organism>
<keyword evidence="3" id="KW-0406">Ion transport</keyword>
<reference evidence="5 6" key="1">
    <citation type="submission" date="2017-10" db="EMBL/GenBank/DDBJ databases">
        <title>Comparative genomics between pathogenic Norcardia.</title>
        <authorList>
            <person name="Zeng L."/>
        </authorList>
    </citation>
    <scope>NUCLEOTIDE SEQUENCE [LARGE SCALE GENOMIC DNA]</scope>
    <source>
        <strain evidence="5 6">NC_YFY_NT001</strain>
    </source>
</reference>
<keyword evidence="4" id="KW-0175">Coiled coil</keyword>
<dbReference type="Proteomes" id="UP000221961">
    <property type="component" value="Chromosome"/>
</dbReference>